<evidence type="ECO:0000313" key="3">
    <source>
        <dbReference type="Proteomes" id="UP000530660"/>
    </source>
</evidence>
<comment type="caution">
    <text evidence="2">The sequence shown here is derived from an EMBL/GenBank/DDBJ whole genome shotgun (WGS) entry which is preliminary data.</text>
</comment>
<feature type="region of interest" description="Disordered" evidence="1">
    <location>
        <begin position="227"/>
        <end position="315"/>
    </location>
</feature>
<feature type="region of interest" description="Disordered" evidence="1">
    <location>
        <begin position="389"/>
        <end position="416"/>
    </location>
</feature>
<reference evidence="2 3" key="1">
    <citation type="journal article" date="2020" name="J. Phycol.">
        <title>Comparative genome analysis reveals Cyanidiococcus gen. nov., a new extremophilic red algal genus sister to Cyanidioschyzon (Cyanidioschyzonaceae, Rhodophyta).</title>
        <authorList>
            <person name="Liu S.-L."/>
            <person name="Chiang Y.-R."/>
            <person name="Yoon H.S."/>
            <person name="Fu H.-Y."/>
        </authorList>
    </citation>
    <scope>NUCLEOTIDE SEQUENCE [LARGE SCALE GENOMIC DNA]</scope>
    <source>
        <strain evidence="2 3">THAL066</strain>
    </source>
</reference>
<evidence type="ECO:0000313" key="2">
    <source>
        <dbReference type="EMBL" id="KAF6002159.1"/>
    </source>
</evidence>
<accession>A0A7J7IHJ5</accession>
<gene>
    <name evidence="2" type="ORF">F1559_001584</name>
</gene>
<dbReference type="Proteomes" id="UP000530660">
    <property type="component" value="Unassembled WGS sequence"/>
</dbReference>
<name>A0A7J7IHJ5_9RHOD</name>
<feature type="compositionally biased region" description="Acidic residues" evidence="1">
    <location>
        <begin position="141"/>
        <end position="151"/>
    </location>
</feature>
<feature type="compositionally biased region" description="Low complexity" evidence="1">
    <location>
        <begin position="282"/>
        <end position="297"/>
    </location>
</feature>
<evidence type="ECO:0000256" key="1">
    <source>
        <dbReference type="SAM" id="MobiDB-lite"/>
    </source>
</evidence>
<dbReference type="OrthoDB" id="6040at2759"/>
<sequence>MQHSRRSTVVLSTCASKDILGCWVLAFPCRNRNQWHDVWHAPPAEAAYSTSASSKVRVLRRNNSTLRLALAGSLFIDRLDVEGPQGRHSPAGEGVRDAVLYEYMDAAEFRKRQLLEMERARQSRELHLSDDVPIPEATSVSEDEDRDDQEYDRETTCSQAAGEEQVSDRTSVSGSSVAARVAPSPWTSLPPGAGLPVAPTIPRVFASNEDEYREQLLAASLLTSLDRRRSSGSRGYGRPANSIRSDSTSHTNESAEETRRTSAIISQSPPSESTEKVHPSTAHGHVSGVSSGSSAHSMPSATVQELSGSGRYRPGSNAAPSRFCHVCARTKDLQTCANLSSGCRKVTCAKCFEDHHWTRSDAWICTHCRGVCPERSQCQIYRLSNRNRNAKGRRGTHSGQGSGVGSGPRRKRGRLV</sequence>
<protein>
    <submittedName>
        <fullName evidence="2">Uncharacterized protein</fullName>
    </submittedName>
</protein>
<dbReference type="AlphaFoldDB" id="A0A7J7IHJ5"/>
<feature type="compositionally biased region" description="Polar residues" evidence="1">
    <location>
        <begin position="261"/>
        <end position="272"/>
    </location>
</feature>
<keyword evidence="3" id="KW-1185">Reference proteome</keyword>
<dbReference type="EMBL" id="VWRR01000011">
    <property type="protein sequence ID" value="KAF6002159.1"/>
    <property type="molecule type" value="Genomic_DNA"/>
</dbReference>
<organism evidence="2 3">
    <name type="scientific">Cyanidiococcus yangmingshanensis</name>
    <dbReference type="NCBI Taxonomy" id="2690220"/>
    <lineage>
        <taxon>Eukaryota</taxon>
        <taxon>Rhodophyta</taxon>
        <taxon>Bangiophyceae</taxon>
        <taxon>Cyanidiales</taxon>
        <taxon>Cyanidiaceae</taxon>
        <taxon>Cyanidiococcus</taxon>
    </lineage>
</organism>
<feature type="region of interest" description="Disordered" evidence="1">
    <location>
        <begin position="124"/>
        <end position="176"/>
    </location>
</feature>
<feature type="compositionally biased region" description="Polar residues" evidence="1">
    <location>
        <begin position="242"/>
        <end position="252"/>
    </location>
</feature>
<proteinExistence type="predicted"/>